<dbReference type="GO" id="GO:0005524">
    <property type="term" value="F:ATP binding"/>
    <property type="evidence" value="ECO:0007669"/>
    <property type="project" value="InterPro"/>
</dbReference>
<dbReference type="PANTHER" id="PTHR42700:SF3">
    <property type="entry name" value="BIFUNCTIONAL SAT_APS KINASE-RELATED"/>
    <property type="match status" value="1"/>
</dbReference>
<evidence type="ECO:0000256" key="1">
    <source>
        <dbReference type="ARBA" id="ARBA00022679"/>
    </source>
</evidence>
<dbReference type="InterPro" id="IPR050512">
    <property type="entry name" value="Sulf_AdTrans/APS_kinase"/>
</dbReference>
<dbReference type="Pfam" id="PF01583">
    <property type="entry name" value="APS_kinase"/>
    <property type="match status" value="1"/>
</dbReference>
<gene>
    <name evidence="3" type="primary">cysC</name>
    <name evidence="3" type="ORF">SAMEA2275630_00927</name>
</gene>
<dbReference type="CDD" id="cd02027">
    <property type="entry name" value="APSK"/>
    <property type="match status" value="1"/>
</dbReference>
<comment type="caution">
    <text evidence="3">The sequence shown here is derived from an EMBL/GenBank/DDBJ whole genome shotgun (WGS) entry which is preliminary data.</text>
</comment>
<dbReference type="InterPro" id="IPR027417">
    <property type="entry name" value="P-loop_NTPase"/>
</dbReference>
<dbReference type="EMBL" id="FVQL01000001">
    <property type="protein sequence ID" value="SKY39043.1"/>
    <property type="molecule type" value="Genomic_DNA"/>
</dbReference>
<dbReference type="EC" id="2.7.1.25" evidence="3"/>
<keyword evidence="3" id="KW-0418">Kinase</keyword>
<reference evidence="3 4" key="1">
    <citation type="submission" date="2016-11" db="EMBL/GenBank/DDBJ databases">
        <authorList>
            <consortium name="Pathogen Informatics"/>
        </authorList>
    </citation>
    <scope>NUCLEOTIDE SEQUENCE [LARGE SCALE GENOMIC DNA]</scope>
    <source>
        <strain evidence="3 4">1168</strain>
    </source>
</reference>
<dbReference type="InterPro" id="IPR059117">
    <property type="entry name" value="APS_kinase_dom"/>
</dbReference>
<dbReference type="GO" id="GO:0004020">
    <property type="term" value="F:adenylylsulfate kinase activity"/>
    <property type="evidence" value="ECO:0007669"/>
    <property type="project" value="UniProtKB-EC"/>
</dbReference>
<dbReference type="GO" id="GO:0004781">
    <property type="term" value="F:sulfate adenylyltransferase (ATP) activity"/>
    <property type="evidence" value="ECO:0007669"/>
    <property type="project" value="TreeGrafter"/>
</dbReference>
<evidence type="ECO:0000259" key="2">
    <source>
        <dbReference type="Pfam" id="PF01583"/>
    </source>
</evidence>
<proteinExistence type="predicted"/>
<feature type="domain" description="APS kinase" evidence="2">
    <location>
        <begin position="2"/>
        <end position="75"/>
    </location>
</feature>
<name>A0AB38DAJ0_9MYCO</name>
<dbReference type="SUPFAM" id="SSF52540">
    <property type="entry name" value="P-loop containing nucleoside triphosphate hydrolases"/>
    <property type="match status" value="1"/>
</dbReference>
<organism evidence="3 4">
    <name type="scientific">Mycobacteroides abscessus subsp. massiliense</name>
    <dbReference type="NCBI Taxonomy" id="1962118"/>
    <lineage>
        <taxon>Bacteria</taxon>
        <taxon>Bacillati</taxon>
        <taxon>Actinomycetota</taxon>
        <taxon>Actinomycetes</taxon>
        <taxon>Mycobacteriales</taxon>
        <taxon>Mycobacteriaceae</taxon>
        <taxon>Mycobacteroides</taxon>
        <taxon>Mycobacteroides abscessus</taxon>
    </lineage>
</organism>
<dbReference type="AlphaFoldDB" id="A0AB38DAJ0"/>
<protein>
    <submittedName>
        <fullName evidence="3">Sulfate adenylate transferase/adenylyl-sulfate kinase</fullName>
        <ecNumber evidence="3">2.7.1.25</ecNumber>
    </submittedName>
</protein>
<evidence type="ECO:0000313" key="3">
    <source>
        <dbReference type="EMBL" id="SKY39043.1"/>
    </source>
</evidence>
<dbReference type="GO" id="GO:0010134">
    <property type="term" value="P:sulfate assimilation via adenylyl sulfate reduction"/>
    <property type="evidence" value="ECO:0007669"/>
    <property type="project" value="TreeGrafter"/>
</dbReference>
<dbReference type="GO" id="GO:0005737">
    <property type="term" value="C:cytoplasm"/>
    <property type="evidence" value="ECO:0007669"/>
    <property type="project" value="TreeGrafter"/>
</dbReference>
<dbReference type="GO" id="GO:0019379">
    <property type="term" value="P:sulfate assimilation, phosphoadenylyl sulfate reduction by phosphoadenylyl-sulfate reductase (thioredoxin)"/>
    <property type="evidence" value="ECO:0007669"/>
    <property type="project" value="TreeGrafter"/>
</dbReference>
<sequence length="96" mass="10706">MAALISPYRADRDKIRAQHEKAGLPFVEVFVDTPVEICEQRDPKGMYAKARAGEISDFTGVNAPYEAPENAELVLRPEQGDPEQQAATILDYWLSV</sequence>
<accession>A0AB38DAJ0</accession>
<dbReference type="Proteomes" id="UP000190366">
    <property type="component" value="Unassembled WGS sequence"/>
</dbReference>
<evidence type="ECO:0000313" key="4">
    <source>
        <dbReference type="Proteomes" id="UP000190366"/>
    </source>
</evidence>
<keyword evidence="1 3" id="KW-0808">Transferase</keyword>
<dbReference type="Gene3D" id="3.40.50.300">
    <property type="entry name" value="P-loop containing nucleotide triphosphate hydrolases"/>
    <property type="match status" value="1"/>
</dbReference>
<dbReference type="PANTHER" id="PTHR42700">
    <property type="entry name" value="SULFATE ADENYLYLTRANSFERASE"/>
    <property type="match status" value="1"/>
</dbReference>